<dbReference type="OrthoDB" id="265313at2"/>
<dbReference type="SUPFAM" id="SSF48239">
    <property type="entry name" value="Terpenoid cyclases/Protein prenyltransferases"/>
    <property type="match status" value="2"/>
</dbReference>
<name>A0A518CUX1_9BACT</name>
<sequence length="616" mass="67793" precursor="true">MRTALRLVLVAVLALTFLPPATAQDGENSTRKIRAEPSAMAAKAGQAIQWRASIDEAIAEAARTDKPVFWYVPSVAGTFMDRKVEVDRYMLAGPFSWPRTIELLNAAYVPVRAETTKELNERFGLERVEFIEPGYLVLAADGSEAWRVDQITTFHPRQFLQPLESFVGRTPIDSDLPGSVTVERLKSFPTGAALAQALESGTRVERVAMRAAIGGEIVPELLFLFGVQAHQAGNDAWGRELWTELMAKHPDHPLAHKVAMELEGHGPFLRGFEVYGPLKASVLAQPGRGTQSASAFEAAEVWRAGIQFLRGLQNDAGGFEDSYYDFGGTDGLPNVHVAVSAVCGIALEHAGHRSEPARAAFDLARRYLLDDSNINPSDSDEQIWAHLYRLRFLAACMDGDLEAKSWALAPAQRIAGQLVEMQGEGGPWYHEYPNPFVTASCLVALHDVKRHGVTVDRAVVDSALDALETCRTADGAFTYGMPRREARAAVEASVARGPLCELALVQWGRSSQERLLAAIQASFEHEEPLFKIRKYDDHTRFHAYGGFFFWYGLRGRAEAIANLEDAGARRRLASKAREQILALPEFDGCFVDSHEIGRAYGTGMALWSLSVLDGLR</sequence>
<evidence type="ECO:0000313" key="3">
    <source>
        <dbReference type="Proteomes" id="UP000319342"/>
    </source>
</evidence>
<keyword evidence="1" id="KW-0732">Signal</keyword>
<evidence type="ECO:0000313" key="2">
    <source>
        <dbReference type="EMBL" id="QDU83026.1"/>
    </source>
</evidence>
<proteinExistence type="predicted"/>
<dbReference type="Proteomes" id="UP000319342">
    <property type="component" value="Chromosome"/>
</dbReference>
<evidence type="ECO:0008006" key="4">
    <source>
        <dbReference type="Google" id="ProtNLM"/>
    </source>
</evidence>
<dbReference type="Gene3D" id="1.50.10.20">
    <property type="match status" value="1"/>
</dbReference>
<dbReference type="EMBL" id="CP036290">
    <property type="protein sequence ID" value="QDU83026.1"/>
    <property type="molecule type" value="Genomic_DNA"/>
</dbReference>
<reference evidence="2 3" key="1">
    <citation type="submission" date="2019-02" db="EMBL/GenBank/DDBJ databases">
        <title>Deep-cultivation of Planctomycetes and their phenomic and genomic characterization uncovers novel biology.</title>
        <authorList>
            <person name="Wiegand S."/>
            <person name="Jogler M."/>
            <person name="Boedeker C."/>
            <person name="Pinto D."/>
            <person name="Vollmers J."/>
            <person name="Rivas-Marin E."/>
            <person name="Kohn T."/>
            <person name="Peeters S.H."/>
            <person name="Heuer A."/>
            <person name="Rast P."/>
            <person name="Oberbeckmann S."/>
            <person name="Bunk B."/>
            <person name="Jeske O."/>
            <person name="Meyerdierks A."/>
            <person name="Storesund J.E."/>
            <person name="Kallscheuer N."/>
            <person name="Luecker S."/>
            <person name="Lage O.M."/>
            <person name="Pohl T."/>
            <person name="Merkel B.J."/>
            <person name="Hornburger P."/>
            <person name="Mueller R.-W."/>
            <person name="Bruemmer F."/>
            <person name="Labrenz M."/>
            <person name="Spormann A.M."/>
            <person name="Op den Camp H."/>
            <person name="Overmann J."/>
            <person name="Amann R."/>
            <person name="Jetten M.S.M."/>
            <person name="Mascher T."/>
            <person name="Medema M.H."/>
            <person name="Devos D.P."/>
            <person name="Kaster A.-K."/>
            <person name="Ovreas L."/>
            <person name="Rohde M."/>
            <person name="Galperin M.Y."/>
            <person name="Jogler C."/>
        </authorList>
    </citation>
    <scope>NUCLEOTIDE SEQUENCE [LARGE SCALE GENOMIC DNA]</scope>
    <source>
        <strain evidence="2 3">Pla163</strain>
    </source>
</reference>
<evidence type="ECO:0000256" key="1">
    <source>
        <dbReference type="SAM" id="SignalP"/>
    </source>
</evidence>
<dbReference type="RefSeq" id="WP_145181985.1">
    <property type="nucleotide sequence ID" value="NZ_CP036290.1"/>
</dbReference>
<feature type="chain" id="PRO_5022110230" description="Prenyltransferase and squalene oxidase repeat protein" evidence="1">
    <location>
        <begin position="24"/>
        <end position="616"/>
    </location>
</feature>
<gene>
    <name evidence="2" type="ORF">Pla163_01220</name>
</gene>
<accession>A0A518CUX1</accession>
<feature type="signal peptide" evidence="1">
    <location>
        <begin position="1"/>
        <end position="23"/>
    </location>
</feature>
<dbReference type="AlphaFoldDB" id="A0A518CUX1"/>
<organism evidence="2 3">
    <name type="scientific">Rohdeia mirabilis</name>
    <dbReference type="NCBI Taxonomy" id="2528008"/>
    <lineage>
        <taxon>Bacteria</taxon>
        <taxon>Pseudomonadati</taxon>
        <taxon>Planctomycetota</taxon>
        <taxon>Planctomycetia</taxon>
        <taxon>Planctomycetia incertae sedis</taxon>
        <taxon>Rohdeia</taxon>
    </lineage>
</organism>
<dbReference type="InterPro" id="IPR008930">
    <property type="entry name" value="Terpenoid_cyclase/PrenylTrfase"/>
</dbReference>
<keyword evidence="3" id="KW-1185">Reference proteome</keyword>
<protein>
    <recommendedName>
        <fullName evidence="4">Prenyltransferase and squalene oxidase repeat protein</fullName>
    </recommendedName>
</protein>